<accession>A0ACC2GG65</accession>
<sequence length="192" mass="19936">MARASVGGALGCALLALVLGAGVEPGSPPAVGFYPRFNPFFFLCTHHRELEGAGVAEGEAGVLLTLQMSGNPTSYSPGQEYQDSIHSPGQAVFLGPWVWPGTVEVARAAPGRLALFGVEVFLGLAGCQRAQCVAQAVKVNANQPPQVSSNVQAGCRTEVWRMEITRHTAASLPGKQSCDTGEGEEGGRAVST</sequence>
<keyword evidence="2" id="KW-1185">Reference proteome</keyword>
<evidence type="ECO:0000313" key="2">
    <source>
        <dbReference type="Proteomes" id="UP001157502"/>
    </source>
</evidence>
<organism evidence="1 2">
    <name type="scientific">Dallia pectoralis</name>
    <name type="common">Alaska blackfish</name>
    <dbReference type="NCBI Taxonomy" id="75939"/>
    <lineage>
        <taxon>Eukaryota</taxon>
        <taxon>Metazoa</taxon>
        <taxon>Chordata</taxon>
        <taxon>Craniata</taxon>
        <taxon>Vertebrata</taxon>
        <taxon>Euteleostomi</taxon>
        <taxon>Actinopterygii</taxon>
        <taxon>Neopterygii</taxon>
        <taxon>Teleostei</taxon>
        <taxon>Protacanthopterygii</taxon>
        <taxon>Esociformes</taxon>
        <taxon>Umbridae</taxon>
        <taxon>Dallia</taxon>
    </lineage>
</organism>
<protein>
    <submittedName>
        <fullName evidence="1">Uncharacterized protein</fullName>
    </submittedName>
</protein>
<comment type="caution">
    <text evidence="1">The sequence shown here is derived from an EMBL/GenBank/DDBJ whole genome shotgun (WGS) entry which is preliminary data.</text>
</comment>
<proteinExistence type="predicted"/>
<gene>
    <name evidence="1" type="ORF">DPEC_G00160550</name>
</gene>
<evidence type="ECO:0000313" key="1">
    <source>
        <dbReference type="EMBL" id="KAJ8002597.1"/>
    </source>
</evidence>
<dbReference type="Proteomes" id="UP001157502">
    <property type="component" value="Chromosome 13"/>
</dbReference>
<dbReference type="EMBL" id="CM055740">
    <property type="protein sequence ID" value="KAJ8002597.1"/>
    <property type="molecule type" value="Genomic_DNA"/>
</dbReference>
<reference evidence="1" key="1">
    <citation type="submission" date="2021-05" db="EMBL/GenBank/DDBJ databases">
        <authorList>
            <person name="Pan Q."/>
            <person name="Jouanno E."/>
            <person name="Zahm M."/>
            <person name="Klopp C."/>
            <person name="Cabau C."/>
            <person name="Louis A."/>
            <person name="Berthelot C."/>
            <person name="Parey E."/>
            <person name="Roest Crollius H."/>
            <person name="Montfort J."/>
            <person name="Robinson-Rechavi M."/>
            <person name="Bouchez O."/>
            <person name="Lampietro C."/>
            <person name="Lopez Roques C."/>
            <person name="Donnadieu C."/>
            <person name="Postlethwait J."/>
            <person name="Bobe J."/>
            <person name="Dillon D."/>
            <person name="Chandos A."/>
            <person name="von Hippel F."/>
            <person name="Guiguen Y."/>
        </authorList>
    </citation>
    <scope>NUCLEOTIDE SEQUENCE</scope>
    <source>
        <strain evidence="1">YG-Jan2019</strain>
    </source>
</reference>
<name>A0ACC2GG65_DALPE</name>